<dbReference type="PANTHER" id="PTHR34351">
    <property type="entry name" value="SLR1927 PROTEIN-RELATED"/>
    <property type="match status" value="1"/>
</dbReference>
<dbReference type="Proteomes" id="UP000612893">
    <property type="component" value="Unassembled WGS sequence"/>
</dbReference>
<feature type="domain" description="DUF58" evidence="1">
    <location>
        <begin position="189"/>
        <end position="342"/>
    </location>
</feature>
<comment type="caution">
    <text evidence="2">The sequence shown here is derived from an EMBL/GenBank/DDBJ whole genome shotgun (WGS) entry which is preliminary data.</text>
</comment>
<dbReference type="PANTHER" id="PTHR34351:SF2">
    <property type="entry name" value="DUF58 DOMAIN-CONTAINING PROTEIN"/>
    <property type="match status" value="1"/>
</dbReference>
<keyword evidence="3" id="KW-1185">Reference proteome</keyword>
<name>A0A934NAN6_9BACT</name>
<dbReference type="RefSeq" id="WP_338203620.1">
    <property type="nucleotide sequence ID" value="NZ_JAEKNR010000178.1"/>
</dbReference>
<dbReference type="EMBL" id="JAEKNR010000178">
    <property type="protein sequence ID" value="MBJ7599959.1"/>
    <property type="molecule type" value="Genomic_DNA"/>
</dbReference>
<dbReference type="Pfam" id="PF01882">
    <property type="entry name" value="DUF58"/>
    <property type="match status" value="1"/>
</dbReference>
<accession>A0A934NAN6</accession>
<evidence type="ECO:0000313" key="2">
    <source>
        <dbReference type="EMBL" id="MBJ7599959.1"/>
    </source>
</evidence>
<dbReference type="InterPro" id="IPR002881">
    <property type="entry name" value="DUF58"/>
</dbReference>
<protein>
    <submittedName>
        <fullName evidence="2">DUF58 domain-containing protein</fullName>
    </submittedName>
</protein>
<dbReference type="AlphaFoldDB" id="A0A934NAN6"/>
<sequence length="396" mass="44476">MTRAILGLSLALLLFFAYLTAIRPAFALAYALGVLFLITWIWPKLAVRGIEIQRTLDAGTPTVGESFEETFTVRKVGRVPAPWVEVMDLSRLRDYQPGRVISLGKQAVSWRARGIYRQRGWLTFGPTRVRVSEPFGLFTQERRDSHKNQVLVYPRVRPLPELIMPASQHAGTAQRFGNWADYPPETGGVRDYAPGDSFGRIHWPLSQKYEQLMSKTFEQPLTADLWVVLDLDRNVHFGEGEESTLEYSISLAASVAMQVHSRGRKVGLIANDGRGTVLEPHRAVRQDRVILDYLAGAQADGGQHLARAMAWERIRRLPRRAIAVITPSPDPHWVSVMQAIRGRGTSLIAFYIDASSFGAAEPNLSFDLGADVDLYVIRKGDDFTRLLRTRDAVRLV</sequence>
<evidence type="ECO:0000259" key="1">
    <source>
        <dbReference type="Pfam" id="PF01882"/>
    </source>
</evidence>
<proteinExistence type="predicted"/>
<gene>
    <name evidence="2" type="ORF">JF922_18015</name>
</gene>
<organism evidence="2 3">
    <name type="scientific">Candidatus Nephthysia bennettiae</name>
    <dbReference type="NCBI Taxonomy" id="3127016"/>
    <lineage>
        <taxon>Bacteria</taxon>
        <taxon>Bacillati</taxon>
        <taxon>Candidatus Dormiibacterota</taxon>
        <taxon>Candidatus Dormibacteria</taxon>
        <taxon>Candidatus Dormibacterales</taxon>
        <taxon>Candidatus Dormibacteraceae</taxon>
        <taxon>Candidatus Nephthysia</taxon>
    </lineage>
</organism>
<evidence type="ECO:0000313" key="3">
    <source>
        <dbReference type="Proteomes" id="UP000612893"/>
    </source>
</evidence>
<reference evidence="2" key="1">
    <citation type="submission" date="2020-10" db="EMBL/GenBank/DDBJ databases">
        <title>Ca. Dormibacterota MAGs.</title>
        <authorList>
            <person name="Montgomery K."/>
        </authorList>
    </citation>
    <scope>NUCLEOTIDE SEQUENCE [LARGE SCALE GENOMIC DNA]</scope>
    <source>
        <strain evidence="2">SC8812_S17_10</strain>
    </source>
</reference>